<proteinExistence type="predicted"/>
<evidence type="ECO:0000256" key="2">
    <source>
        <dbReference type="ARBA" id="ARBA00023121"/>
    </source>
</evidence>
<dbReference type="GO" id="GO:0006869">
    <property type="term" value="P:lipid transport"/>
    <property type="evidence" value="ECO:0007669"/>
    <property type="project" value="InterPro"/>
</dbReference>
<name>A0A6D2L123_9BRAS</name>
<accession>A0A6D2L123</accession>
<dbReference type="OrthoDB" id="1095842at2759"/>
<dbReference type="EMBL" id="CACVBM020001551">
    <property type="protein sequence ID" value="CAA7053797.1"/>
    <property type="molecule type" value="Genomic_DNA"/>
</dbReference>
<comment type="caution">
    <text evidence="4">The sequence shown here is derived from an EMBL/GenBank/DDBJ whole genome shotgun (WGS) entry which is preliminary data.</text>
</comment>
<evidence type="ECO:0000256" key="1">
    <source>
        <dbReference type="ARBA" id="ARBA00022448"/>
    </source>
</evidence>
<keyword evidence="1" id="KW-0813">Transport</keyword>
<evidence type="ECO:0000313" key="5">
    <source>
        <dbReference type="Proteomes" id="UP000467841"/>
    </source>
</evidence>
<evidence type="ECO:0000256" key="3">
    <source>
        <dbReference type="SAM" id="SignalP"/>
    </source>
</evidence>
<dbReference type="PANTHER" id="PTHR33214">
    <property type="entry name" value="BIFUNCTIONAL INHIBITOR/LIPID-TRANSFER PROTEIN/SEED STORAGE 2S ALBUMIN SUPERFAMILY PROTEIN"/>
    <property type="match status" value="1"/>
</dbReference>
<sequence length="101" mass="10722">MKNVALLLIAFVILSASFPPPTEAIDAGRSRSKRGGGSCLASAIQDCFDSIAKGMTMSTTCCDTLREHQSCICDVIKSRLGLDINVVNTHLKACGIAEMKC</sequence>
<gene>
    <name evidence="4" type="ORF">MERR_LOCUS41033</name>
</gene>
<feature type="signal peptide" evidence="3">
    <location>
        <begin position="1"/>
        <end position="24"/>
    </location>
</feature>
<keyword evidence="5" id="KW-1185">Reference proteome</keyword>
<evidence type="ECO:0000313" key="4">
    <source>
        <dbReference type="EMBL" id="CAA7053797.1"/>
    </source>
</evidence>
<keyword evidence="3" id="KW-0732">Signal</keyword>
<dbReference type="InterPro" id="IPR036312">
    <property type="entry name" value="Bifun_inhib/LTP/seed_sf"/>
</dbReference>
<protein>
    <submittedName>
        <fullName evidence="4">Uncharacterized protein</fullName>
    </submittedName>
</protein>
<organism evidence="4 5">
    <name type="scientific">Microthlaspi erraticum</name>
    <dbReference type="NCBI Taxonomy" id="1685480"/>
    <lineage>
        <taxon>Eukaryota</taxon>
        <taxon>Viridiplantae</taxon>
        <taxon>Streptophyta</taxon>
        <taxon>Embryophyta</taxon>
        <taxon>Tracheophyta</taxon>
        <taxon>Spermatophyta</taxon>
        <taxon>Magnoliopsida</taxon>
        <taxon>eudicotyledons</taxon>
        <taxon>Gunneridae</taxon>
        <taxon>Pentapetalae</taxon>
        <taxon>rosids</taxon>
        <taxon>malvids</taxon>
        <taxon>Brassicales</taxon>
        <taxon>Brassicaceae</taxon>
        <taxon>Coluteocarpeae</taxon>
        <taxon>Microthlaspi</taxon>
    </lineage>
</organism>
<dbReference type="PANTHER" id="PTHR33214:SF53">
    <property type="entry name" value="BIFUNCTIONAL INHIBITOR_LIPID-TRANSFER PROTEIN_SEED STORAGE 2S ALBUMIN SUPERFAMILY PROTEIN"/>
    <property type="match status" value="1"/>
</dbReference>
<feature type="chain" id="PRO_5025502117" evidence="3">
    <location>
        <begin position="25"/>
        <end position="101"/>
    </location>
</feature>
<dbReference type="GO" id="GO:0008289">
    <property type="term" value="F:lipid binding"/>
    <property type="evidence" value="ECO:0007669"/>
    <property type="project" value="UniProtKB-KW"/>
</dbReference>
<dbReference type="Proteomes" id="UP000467841">
    <property type="component" value="Unassembled WGS sequence"/>
</dbReference>
<keyword evidence="2" id="KW-0446">Lipid-binding</keyword>
<dbReference type="Gene3D" id="1.10.110.10">
    <property type="entry name" value="Plant lipid-transfer and hydrophobic proteins"/>
    <property type="match status" value="1"/>
</dbReference>
<dbReference type="AlphaFoldDB" id="A0A6D2L123"/>
<dbReference type="InterPro" id="IPR033872">
    <property type="entry name" value="nsLTP2"/>
</dbReference>
<dbReference type="SUPFAM" id="SSF47699">
    <property type="entry name" value="Bifunctional inhibitor/lipid-transfer protein/seed storage 2S albumin"/>
    <property type="match status" value="1"/>
</dbReference>
<reference evidence="4" key="1">
    <citation type="submission" date="2020-01" db="EMBL/GenBank/DDBJ databases">
        <authorList>
            <person name="Mishra B."/>
        </authorList>
    </citation>
    <scope>NUCLEOTIDE SEQUENCE [LARGE SCALE GENOMIC DNA]</scope>
</reference>